<name>A0ABM1MSJ8_NICVS</name>
<dbReference type="CDD" id="cd02961">
    <property type="entry name" value="PDI_a_family"/>
    <property type="match status" value="1"/>
</dbReference>
<reference evidence="3" key="1">
    <citation type="submission" date="2025-08" db="UniProtKB">
        <authorList>
            <consortium name="RefSeq"/>
        </authorList>
    </citation>
    <scope>IDENTIFICATION</scope>
    <source>
        <tissue evidence="3">Whole Larva</tissue>
    </source>
</reference>
<dbReference type="Proteomes" id="UP000695000">
    <property type="component" value="Unplaced"/>
</dbReference>
<evidence type="ECO:0000313" key="2">
    <source>
        <dbReference type="Proteomes" id="UP000695000"/>
    </source>
</evidence>
<proteinExistence type="predicted"/>
<gene>
    <name evidence="3" type="primary">LOC108563398</name>
</gene>
<organism evidence="2 3">
    <name type="scientific">Nicrophorus vespilloides</name>
    <name type="common">Boreal carrion beetle</name>
    <dbReference type="NCBI Taxonomy" id="110193"/>
    <lineage>
        <taxon>Eukaryota</taxon>
        <taxon>Metazoa</taxon>
        <taxon>Ecdysozoa</taxon>
        <taxon>Arthropoda</taxon>
        <taxon>Hexapoda</taxon>
        <taxon>Insecta</taxon>
        <taxon>Pterygota</taxon>
        <taxon>Neoptera</taxon>
        <taxon>Endopterygota</taxon>
        <taxon>Coleoptera</taxon>
        <taxon>Polyphaga</taxon>
        <taxon>Staphyliniformia</taxon>
        <taxon>Silphidae</taxon>
        <taxon>Nicrophorinae</taxon>
        <taxon>Nicrophorus</taxon>
    </lineage>
</organism>
<evidence type="ECO:0000259" key="1">
    <source>
        <dbReference type="PROSITE" id="PS51352"/>
    </source>
</evidence>
<dbReference type="PANTHER" id="PTHR45815:SF3">
    <property type="entry name" value="PROTEIN DISULFIDE-ISOMERASE A6"/>
    <property type="match status" value="1"/>
</dbReference>
<dbReference type="PROSITE" id="PS51352">
    <property type="entry name" value="THIOREDOXIN_2"/>
    <property type="match status" value="1"/>
</dbReference>
<dbReference type="SUPFAM" id="SSF52833">
    <property type="entry name" value="Thioredoxin-like"/>
    <property type="match status" value="1"/>
</dbReference>
<protein>
    <submittedName>
        <fullName evidence="3">Protein disulfide-isomerase A4-like</fullName>
    </submittedName>
</protein>
<dbReference type="Gene3D" id="3.40.30.10">
    <property type="entry name" value="Glutaredoxin"/>
    <property type="match status" value="1"/>
</dbReference>
<dbReference type="RefSeq" id="XP_017777548.1">
    <property type="nucleotide sequence ID" value="XM_017922059.1"/>
</dbReference>
<evidence type="ECO:0000313" key="3">
    <source>
        <dbReference type="RefSeq" id="XP_017777548.1"/>
    </source>
</evidence>
<feature type="non-terminal residue" evidence="3">
    <location>
        <position position="112"/>
    </location>
</feature>
<dbReference type="GeneID" id="108563398"/>
<feature type="domain" description="Thioredoxin" evidence="1">
    <location>
        <begin position="1"/>
        <end position="97"/>
    </location>
</feature>
<accession>A0ABM1MSJ8</accession>
<dbReference type="Pfam" id="PF00085">
    <property type="entry name" value="Thioredoxin"/>
    <property type="match status" value="1"/>
</dbReference>
<keyword evidence="2" id="KW-1185">Reference proteome</keyword>
<dbReference type="PANTHER" id="PTHR45815">
    <property type="entry name" value="PROTEIN DISULFIDE-ISOMERASE A6"/>
    <property type="match status" value="1"/>
</dbReference>
<dbReference type="InterPro" id="IPR036249">
    <property type="entry name" value="Thioredoxin-like_sf"/>
</dbReference>
<sequence length="112" mass="13211">MVNKSKYTWIVQFYSPNCIYCKRFEPEYELTADKLQNTNIKVGRVDAVQYDDFSARYNINSYPTIKLFHPGSFVPEDYHGPRKSNNIIEAAINYAQNKSRREYNEPDVFEPV</sequence>
<dbReference type="InterPro" id="IPR013766">
    <property type="entry name" value="Thioredoxin_domain"/>
</dbReference>